<accession>A0A806X1K9</accession>
<reference evidence="2" key="1">
    <citation type="submission" date="2015-10" db="EMBL/GenBank/DDBJ databases">
        <title>Complete Genome Sequencing of Klebsiella sp. strain G5.</title>
        <authorList>
            <person name="Chan K.-G."/>
            <person name="Chen J.-W."/>
        </authorList>
    </citation>
    <scope>NUCLEOTIDE SEQUENCE [LARGE SCALE GENOMIC DNA]</scope>
    <source>
        <strain evidence="2">G5</strain>
    </source>
</reference>
<dbReference type="KEGG" id="kle:AO703_00300"/>
<dbReference type="OrthoDB" id="6505770at2"/>
<dbReference type="RefSeq" id="WP_013368250.1">
    <property type="nucleotide sequence ID" value="NZ_CP012871.1"/>
</dbReference>
<dbReference type="AlphaFoldDB" id="A0A806X1K9"/>
<gene>
    <name evidence="1" type="ORF">AO703_00300</name>
</gene>
<sequence length="147" mass="16941">MNKLRIKLIEGSLLDEFQVVDISVISYTGAISIFQGKVNLSELLDWFKENEHEIKSSDLPIDRGNGGSLARKIRDFYESVDTENDEVVDSMFDYRSHHCLRFAVRGTLIPEIYIGKSGHNYEISMSGNDGEWGYFIDIEDFFNQFKN</sequence>
<proteinExistence type="predicted"/>
<name>A0A806X1K9_9ENTR</name>
<dbReference type="OMA" id="FNECEQW"/>
<evidence type="ECO:0000313" key="1">
    <source>
        <dbReference type="EMBL" id="ALR74828.1"/>
    </source>
</evidence>
<dbReference type="Proteomes" id="UP000069162">
    <property type="component" value="Chromosome"/>
</dbReference>
<evidence type="ECO:0000313" key="2">
    <source>
        <dbReference type="Proteomes" id="UP000069162"/>
    </source>
</evidence>
<organism evidence="1 2">
    <name type="scientific">[Enterobacter] lignolyticus</name>
    <dbReference type="NCBI Taxonomy" id="1334193"/>
    <lineage>
        <taxon>Bacteria</taxon>
        <taxon>Pseudomonadati</taxon>
        <taxon>Pseudomonadota</taxon>
        <taxon>Gammaproteobacteria</taxon>
        <taxon>Enterobacterales</taxon>
        <taxon>Enterobacteriaceae</taxon>
        <taxon>Pluralibacter</taxon>
    </lineage>
</organism>
<protein>
    <submittedName>
        <fullName evidence="1">Uncharacterized protein</fullName>
    </submittedName>
</protein>
<dbReference type="EMBL" id="CP012871">
    <property type="protein sequence ID" value="ALR74828.1"/>
    <property type="molecule type" value="Genomic_DNA"/>
</dbReference>